<organism evidence="16 17">
    <name type="scientific">Staphylococcus croceilyticus</name>
    <dbReference type="NCBI Taxonomy" id="319942"/>
    <lineage>
        <taxon>Bacteria</taxon>
        <taxon>Bacillati</taxon>
        <taxon>Bacillota</taxon>
        <taxon>Bacilli</taxon>
        <taxon>Bacillales</taxon>
        <taxon>Staphylococcaceae</taxon>
        <taxon>Staphylococcus</taxon>
    </lineage>
</organism>
<feature type="transmembrane region" description="Helical" evidence="11">
    <location>
        <begin position="715"/>
        <end position="733"/>
    </location>
</feature>
<comment type="subcellular location">
    <subcellularLocation>
        <location evidence="1">Cell membrane</location>
        <topology evidence="1">Multi-pass membrane protein</topology>
    </subcellularLocation>
    <subcellularLocation>
        <location evidence="10">Membrane</location>
        <topology evidence="10">Multi-pass membrane protein</topology>
    </subcellularLocation>
</comment>
<evidence type="ECO:0000256" key="3">
    <source>
        <dbReference type="ARBA" id="ARBA00022448"/>
    </source>
</evidence>
<dbReference type="PANTHER" id="PTHR43373">
    <property type="entry name" value="NA(+)/H(+) ANTIPORTER SUBUNIT"/>
    <property type="match status" value="1"/>
</dbReference>
<evidence type="ECO:0000256" key="2">
    <source>
        <dbReference type="ARBA" id="ARBA00008483"/>
    </source>
</evidence>
<feature type="transmembrane region" description="Helical" evidence="11">
    <location>
        <begin position="208"/>
        <end position="233"/>
    </location>
</feature>
<keyword evidence="6 10" id="KW-0812">Transmembrane</keyword>
<dbReference type="InterPro" id="IPR050616">
    <property type="entry name" value="CPA3_Na-H_Antiporter_A"/>
</dbReference>
<feature type="transmembrane region" description="Helical" evidence="11">
    <location>
        <begin position="167"/>
        <end position="188"/>
    </location>
</feature>
<name>A0ABY2KGI7_9STAP</name>
<feature type="transmembrane region" description="Helical" evidence="11">
    <location>
        <begin position="626"/>
        <end position="647"/>
    </location>
</feature>
<evidence type="ECO:0000259" key="15">
    <source>
        <dbReference type="Pfam" id="PF20501"/>
    </source>
</evidence>
<feature type="transmembrane region" description="Helical" evidence="11">
    <location>
        <begin position="245"/>
        <end position="267"/>
    </location>
</feature>
<dbReference type="Pfam" id="PF13244">
    <property type="entry name" value="MbhD"/>
    <property type="match status" value="1"/>
</dbReference>
<dbReference type="Proteomes" id="UP000298482">
    <property type="component" value="Unassembled WGS sequence"/>
</dbReference>
<dbReference type="PRINTS" id="PR01434">
    <property type="entry name" value="NADHDHGNASE5"/>
</dbReference>
<feature type="transmembrane region" description="Helical" evidence="11">
    <location>
        <begin position="335"/>
        <end position="364"/>
    </location>
</feature>
<feature type="transmembrane region" description="Helical" evidence="11">
    <location>
        <begin position="136"/>
        <end position="155"/>
    </location>
</feature>
<evidence type="ECO:0000256" key="4">
    <source>
        <dbReference type="ARBA" id="ARBA00022449"/>
    </source>
</evidence>
<dbReference type="RefSeq" id="WP_103329617.1">
    <property type="nucleotide sequence ID" value="NZ_PPRD01000073.1"/>
</dbReference>
<comment type="caution">
    <text evidence="16">The sequence shown here is derived from an EMBL/GenBank/DDBJ whole genome shotgun (WGS) entry which is preliminary data.</text>
</comment>
<feature type="transmembrane region" description="Helical" evidence="11">
    <location>
        <begin position="79"/>
        <end position="100"/>
    </location>
</feature>
<feature type="domain" description="MrpA C-terminal/MbhD" evidence="14">
    <location>
        <begin position="636"/>
        <end position="699"/>
    </location>
</feature>
<feature type="transmembrane region" description="Helical" evidence="11">
    <location>
        <begin position="771"/>
        <end position="790"/>
    </location>
</feature>
<feature type="transmembrane region" description="Helical" evidence="11">
    <location>
        <begin position="273"/>
        <end position="294"/>
    </location>
</feature>
<feature type="transmembrane region" description="Helical" evidence="11">
    <location>
        <begin position="385"/>
        <end position="406"/>
    </location>
</feature>
<keyword evidence="4" id="KW-0050">Antiport</keyword>
<keyword evidence="9 11" id="KW-0472">Membrane</keyword>
<protein>
    <submittedName>
        <fullName evidence="16">DUF4040 family protein</fullName>
    </submittedName>
</protein>
<feature type="transmembrane region" description="Helical" evidence="11">
    <location>
        <begin position="528"/>
        <end position="547"/>
    </location>
</feature>
<dbReference type="PANTHER" id="PTHR43373:SF1">
    <property type="entry name" value="NA(+)_H(+) ANTIPORTER SUBUNIT A"/>
    <property type="match status" value="1"/>
</dbReference>
<dbReference type="Pfam" id="PF00361">
    <property type="entry name" value="Proton_antipo_M"/>
    <property type="match status" value="1"/>
</dbReference>
<dbReference type="InterPro" id="IPR001750">
    <property type="entry name" value="ND/Mrp_TM"/>
</dbReference>
<feature type="domain" description="NADH-Ubiquinone oxidoreductase (complex I) chain 5 N-terminal" evidence="13">
    <location>
        <begin position="64"/>
        <end position="113"/>
    </location>
</feature>
<feature type="transmembrane region" description="Helical" evidence="11">
    <location>
        <begin position="301"/>
        <end position="323"/>
    </location>
</feature>
<feature type="transmembrane region" description="Helical" evidence="11">
    <location>
        <begin position="426"/>
        <end position="451"/>
    </location>
</feature>
<feature type="domain" description="MrpA C-terminal/MbhE" evidence="15">
    <location>
        <begin position="718"/>
        <end position="789"/>
    </location>
</feature>
<accession>A0ABY2KGI7</accession>
<evidence type="ECO:0000256" key="8">
    <source>
        <dbReference type="ARBA" id="ARBA00023065"/>
    </source>
</evidence>
<dbReference type="Pfam" id="PF20501">
    <property type="entry name" value="MbhE"/>
    <property type="match status" value="1"/>
</dbReference>
<evidence type="ECO:0000256" key="7">
    <source>
        <dbReference type="ARBA" id="ARBA00022989"/>
    </source>
</evidence>
<feature type="transmembrane region" description="Helical" evidence="11">
    <location>
        <begin position="472"/>
        <end position="496"/>
    </location>
</feature>
<dbReference type="InterPro" id="IPR025383">
    <property type="entry name" value="MrpA_C/MbhD"/>
</dbReference>
<evidence type="ECO:0000313" key="17">
    <source>
        <dbReference type="Proteomes" id="UP000298482"/>
    </source>
</evidence>
<evidence type="ECO:0000256" key="6">
    <source>
        <dbReference type="ARBA" id="ARBA00022692"/>
    </source>
</evidence>
<keyword evidence="5" id="KW-1003">Cell membrane</keyword>
<feature type="transmembrane region" description="Helical" evidence="11">
    <location>
        <begin position="30"/>
        <end position="47"/>
    </location>
</feature>
<evidence type="ECO:0000256" key="5">
    <source>
        <dbReference type="ARBA" id="ARBA00022475"/>
    </source>
</evidence>
<keyword evidence="3" id="KW-0813">Transport</keyword>
<feature type="transmembrane region" description="Helical" evidence="11">
    <location>
        <begin position="112"/>
        <end position="130"/>
    </location>
</feature>
<evidence type="ECO:0000259" key="14">
    <source>
        <dbReference type="Pfam" id="PF13244"/>
    </source>
</evidence>
<reference evidence="16 17" key="1">
    <citation type="submission" date="2019-04" db="EMBL/GenBank/DDBJ databases">
        <title>Genomic characterization of Staphylococcus petrasii strains.</title>
        <authorList>
            <person name="Vrbovska V."/>
            <person name="Kovarovic V."/>
            <person name="Maslanova I."/>
            <person name="Indrakova A."/>
            <person name="Petras P."/>
            <person name="Sedo O."/>
            <person name="Svec P."/>
            <person name="Fisarova L."/>
            <person name="Sedlacek I."/>
            <person name="Doskar J."/>
            <person name="Pantucek R."/>
        </authorList>
    </citation>
    <scope>NUCLEOTIDE SEQUENCE [LARGE SCALE GENOMIC DNA]</scope>
    <source>
        <strain evidence="16 17">CCM 8421</strain>
    </source>
</reference>
<dbReference type="InterPro" id="IPR046806">
    <property type="entry name" value="MrpA_C/MbhE"/>
</dbReference>
<evidence type="ECO:0000259" key="12">
    <source>
        <dbReference type="Pfam" id="PF00361"/>
    </source>
</evidence>
<feature type="domain" description="NADH:quinone oxidoreductase/Mrp antiporter transmembrane" evidence="12">
    <location>
        <begin position="129"/>
        <end position="422"/>
    </location>
</feature>
<keyword evidence="8" id="KW-0406">Ion transport</keyword>
<dbReference type="InterPro" id="IPR001516">
    <property type="entry name" value="Proton_antipo_N"/>
</dbReference>
<feature type="transmembrane region" description="Helical" evidence="11">
    <location>
        <begin position="594"/>
        <end position="614"/>
    </location>
</feature>
<dbReference type="NCBIfam" id="NF009286">
    <property type="entry name" value="PRK12646.1"/>
    <property type="match status" value="1"/>
</dbReference>
<feature type="transmembrane region" description="Helical" evidence="11">
    <location>
        <begin position="654"/>
        <end position="671"/>
    </location>
</feature>
<keyword evidence="7 11" id="KW-1133">Transmembrane helix</keyword>
<evidence type="ECO:0000256" key="10">
    <source>
        <dbReference type="RuleBase" id="RU000320"/>
    </source>
</evidence>
<evidence type="ECO:0000259" key="13">
    <source>
        <dbReference type="Pfam" id="PF00662"/>
    </source>
</evidence>
<evidence type="ECO:0000256" key="11">
    <source>
        <dbReference type="SAM" id="Phobius"/>
    </source>
</evidence>
<evidence type="ECO:0000256" key="1">
    <source>
        <dbReference type="ARBA" id="ARBA00004651"/>
    </source>
</evidence>
<keyword evidence="17" id="KW-1185">Reference proteome</keyword>
<comment type="similarity">
    <text evidence="2">Belongs to the CPA3 antiporters (TC 2.A.63) subunit A family.</text>
</comment>
<feature type="transmembrane region" description="Helical" evidence="11">
    <location>
        <begin position="6"/>
        <end position="23"/>
    </location>
</feature>
<evidence type="ECO:0000313" key="16">
    <source>
        <dbReference type="EMBL" id="TGA79374.1"/>
    </source>
</evidence>
<evidence type="ECO:0000256" key="9">
    <source>
        <dbReference type="ARBA" id="ARBA00023136"/>
    </source>
</evidence>
<sequence length="800" mass="89802">MSLVYLLGSLILVMGLVLVTVFIKPLRRYSSYISLLAPIIASVYFLSQIPNVMHQKFITFKIPWMSVIDVNFDLRLDGLGLMFGLIISIIGVAVFFYATQYMADSSNNLPRFFLYLLLFMFSMLGIVISNNTILMYVFWELTSVSSFLLISYWYSNPNSQLGAIQSFMITVLGGLALLTGFIMLYIITGTNTISELLAQRHQISEHALFVPMMMMLLIGAFTKSAQFPFHIWLPKAMAAPTPVSAYLHSATMVKAGIFLLFRFTPILGLSDSYIYTVTFVGLITMMFGSITALRQYDLKGILAYSTISQLGMIMSMVGLGGGIAQHSSGPMAETYTLILFAGLFHLMNHALFKCALFMGVGIIDHEAGTRDIRRLNGMRKYFPKMNLAMTLAALSMAGVPFLNGFLSKEMFFDSLVKAIKLQQFGLTLTILVVALGVIASIFTFVYAVYMLKETYWGEFEEKEVPKKHIHEPWLFSLPAMILMVMLPIIFFVPNFFTHHIVLPALRNVTYLGTNVDRLAPHVSQWHGFNLPLIFSMIVIAVGLILALKIDWKHLTHRVVKYASITNSYRKAYRGFENYSGQGIRRLMNNRLNHYNSITLLIFAILVAYGIMQVGLPKLHQIQVTDFGPLEVILAIMVSIVGVALVFIRQRLTMVILNGIIGYSVALFFIVMRAPDLALTQLVVETITTILFIVSFSRLPNISRRTSNIKVESLKIIVSFIMAGAVVTLVFIAQQGDGLETISKYYTDAYKLTGGKNIVNAILGDFRALDTMFESLVLIIVGLGIYTLLTYKDWRGQDERK</sequence>
<proteinExistence type="inferred from homology"/>
<dbReference type="Pfam" id="PF00662">
    <property type="entry name" value="Proton_antipo_N"/>
    <property type="match status" value="1"/>
</dbReference>
<feature type="transmembrane region" description="Helical" evidence="11">
    <location>
        <begin position="677"/>
        <end position="695"/>
    </location>
</feature>
<gene>
    <name evidence="16" type="ORF">E2556_06480</name>
</gene>
<dbReference type="EMBL" id="SRJF01000007">
    <property type="protein sequence ID" value="TGA79374.1"/>
    <property type="molecule type" value="Genomic_DNA"/>
</dbReference>